<gene>
    <name evidence="3" type="ORF">APUU_10978A</name>
</gene>
<feature type="chain" id="PRO_5031493579" evidence="2">
    <location>
        <begin position="19"/>
        <end position="212"/>
    </location>
</feature>
<feature type="signal peptide" evidence="2">
    <location>
        <begin position="1"/>
        <end position="18"/>
    </location>
</feature>
<evidence type="ECO:0000313" key="3">
    <source>
        <dbReference type="EMBL" id="BCS18150.1"/>
    </source>
</evidence>
<proteinExistence type="predicted"/>
<dbReference type="EMBL" id="AP024443">
    <property type="protein sequence ID" value="BCS18150.1"/>
    <property type="molecule type" value="Genomic_DNA"/>
</dbReference>
<feature type="region of interest" description="Disordered" evidence="1">
    <location>
        <begin position="148"/>
        <end position="183"/>
    </location>
</feature>
<organism evidence="3 4">
    <name type="scientific">Aspergillus puulaauensis</name>
    <dbReference type="NCBI Taxonomy" id="1220207"/>
    <lineage>
        <taxon>Eukaryota</taxon>
        <taxon>Fungi</taxon>
        <taxon>Dikarya</taxon>
        <taxon>Ascomycota</taxon>
        <taxon>Pezizomycotina</taxon>
        <taxon>Eurotiomycetes</taxon>
        <taxon>Eurotiomycetidae</taxon>
        <taxon>Eurotiales</taxon>
        <taxon>Aspergillaceae</taxon>
        <taxon>Aspergillus</taxon>
    </lineage>
</organism>
<dbReference type="Proteomes" id="UP000654913">
    <property type="component" value="Chromosome 1"/>
</dbReference>
<protein>
    <submittedName>
        <fullName evidence="3">Uncharacterized protein</fullName>
    </submittedName>
</protein>
<dbReference type="AlphaFoldDB" id="A0A7R7XBF4"/>
<evidence type="ECO:0000313" key="4">
    <source>
        <dbReference type="Proteomes" id="UP000654913"/>
    </source>
</evidence>
<dbReference type="RefSeq" id="XP_041550344.1">
    <property type="nucleotide sequence ID" value="XM_041706795.1"/>
</dbReference>
<feature type="compositionally biased region" description="Low complexity" evidence="1">
    <location>
        <begin position="148"/>
        <end position="170"/>
    </location>
</feature>
<dbReference type="GeneID" id="64968155"/>
<name>A0A7R7XBF4_9EURO</name>
<dbReference type="KEGG" id="apuu:APUU_10978A"/>
<evidence type="ECO:0000256" key="1">
    <source>
        <dbReference type="SAM" id="MobiDB-lite"/>
    </source>
</evidence>
<reference evidence="3" key="1">
    <citation type="submission" date="2021-01" db="EMBL/GenBank/DDBJ databases">
        <authorList>
            <consortium name="Aspergillus puulaauensis MK2 genome sequencing consortium"/>
            <person name="Kazuki M."/>
            <person name="Futagami T."/>
        </authorList>
    </citation>
    <scope>NUCLEOTIDE SEQUENCE</scope>
    <source>
        <strain evidence="3">MK2</strain>
    </source>
</reference>
<evidence type="ECO:0000256" key="2">
    <source>
        <dbReference type="SAM" id="SignalP"/>
    </source>
</evidence>
<accession>A0A7R7XBF4</accession>
<keyword evidence="4" id="KW-1185">Reference proteome</keyword>
<dbReference type="OrthoDB" id="4507314at2759"/>
<reference evidence="3" key="2">
    <citation type="submission" date="2021-02" db="EMBL/GenBank/DDBJ databases">
        <title>Aspergillus puulaauensis MK2 genome sequence.</title>
        <authorList>
            <person name="Futagami T."/>
            <person name="Mori K."/>
            <person name="Kadooka C."/>
            <person name="Tanaka T."/>
        </authorList>
    </citation>
    <scope>NUCLEOTIDE SEQUENCE</scope>
    <source>
        <strain evidence="3">MK2</strain>
    </source>
</reference>
<keyword evidence="2" id="KW-0732">Signal</keyword>
<sequence length="212" mass="22579">MKDLIYAYLALFALPALAQQASETITPAPSATPSTAGIILSLQRRNHHPIELFGNVGGIYPLLPNTTTCDGWLINTKCDKLDVDISSGSTSYVWNLSKPFDAFRLLYEELPFRIAVYEDNISRGGLPSTDAPWYLSASFTLARETSTTTTATSTSTSTATTTSTSTEGPGATDGAGSGTDDSATPTGAAVLLSPQIWNMMTILSAWTFLFSC</sequence>